<dbReference type="PROSITE" id="PS51352">
    <property type="entry name" value="THIOREDOXIN_2"/>
    <property type="match status" value="1"/>
</dbReference>
<accession>I3Y0F2</accession>
<organism evidence="2 3">
    <name type="scientific">Sulfurospirillum barnesii (strain ATCC 700032 / DSM 10660 / SES-3)</name>
    <dbReference type="NCBI Taxonomy" id="760154"/>
    <lineage>
        <taxon>Bacteria</taxon>
        <taxon>Pseudomonadati</taxon>
        <taxon>Campylobacterota</taxon>
        <taxon>Epsilonproteobacteria</taxon>
        <taxon>Campylobacterales</taxon>
        <taxon>Sulfurospirillaceae</taxon>
        <taxon>Sulfurospirillum</taxon>
    </lineage>
</organism>
<dbReference type="PROSITE" id="PS51257">
    <property type="entry name" value="PROKAR_LIPOPROTEIN"/>
    <property type="match status" value="1"/>
</dbReference>
<dbReference type="Pfam" id="PF00085">
    <property type="entry name" value="Thioredoxin"/>
    <property type="match status" value="1"/>
</dbReference>
<dbReference type="AlphaFoldDB" id="I3Y0F2"/>
<keyword evidence="3" id="KW-1185">Reference proteome</keyword>
<dbReference type="InterPro" id="IPR036249">
    <property type="entry name" value="Thioredoxin-like_sf"/>
</dbReference>
<dbReference type="CDD" id="cd02947">
    <property type="entry name" value="TRX_family"/>
    <property type="match status" value="1"/>
</dbReference>
<evidence type="ECO:0000259" key="1">
    <source>
        <dbReference type="PROSITE" id="PS51352"/>
    </source>
</evidence>
<dbReference type="OrthoDB" id="9790390at2"/>
<dbReference type="KEGG" id="sba:Sulba_2409"/>
<dbReference type="HOGENOM" id="CLU_1864113_0_0_7"/>
<sequence>MKYKQVMVVLVLLLFAGCTLEEKSSVALPSEGLAATAYEKIVPIIGKEAVLLEFGSTTCASCVEMGKILRKIKEEDPQSHVYFIEVYDDKMAMKNYGIQMIPTQIYLNSKGEETDRHMGVASYEQLRSKLKAEKIIQ</sequence>
<reference evidence="2 3" key="1">
    <citation type="submission" date="2012-06" db="EMBL/GenBank/DDBJ databases">
        <title>Complete sequence of Sulfurospirillum barnesii SES-3.</title>
        <authorList>
            <consortium name="US DOE Joint Genome Institute"/>
            <person name="Lucas S."/>
            <person name="Han J."/>
            <person name="Lapidus A."/>
            <person name="Cheng J.-F."/>
            <person name="Goodwin L."/>
            <person name="Pitluck S."/>
            <person name="Peters L."/>
            <person name="Ovchinnikova G."/>
            <person name="Lu M."/>
            <person name="Detter J.C."/>
            <person name="Han C."/>
            <person name="Tapia R."/>
            <person name="Land M."/>
            <person name="Hauser L."/>
            <person name="Kyrpides N."/>
            <person name="Ivanova N."/>
            <person name="Pagani I."/>
            <person name="Stolz J."/>
            <person name="Arkin A."/>
            <person name="Dehal P."/>
            <person name="Oremland R."/>
            <person name="Saltikov C."/>
            <person name="Basu P."/>
            <person name="Hollibaugh J."/>
            <person name="Newman D."/>
            <person name="Stolyar S."/>
            <person name="Hazen T."/>
            <person name="Woyke T."/>
        </authorList>
    </citation>
    <scope>NUCLEOTIDE SEQUENCE [LARGE SCALE GENOMIC DNA]</scope>
    <source>
        <strain evidence="3">ATCC 700032 / DSM 10660 / SES-3</strain>
    </source>
</reference>
<proteinExistence type="predicted"/>
<evidence type="ECO:0000313" key="2">
    <source>
        <dbReference type="EMBL" id="AFL69676.1"/>
    </source>
</evidence>
<dbReference type="PATRIC" id="fig|760154.4.peg.2406"/>
<dbReference type="Gene3D" id="3.40.30.10">
    <property type="entry name" value="Glutaredoxin"/>
    <property type="match status" value="1"/>
</dbReference>
<dbReference type="eggNOG" id="COG0526">
    <property type="taxonomic scope" value="Bacteria"/>
</dbReference>
<protein>
    <submittedName>
        <fullName evidence="2">Thioredoxin domain-containing protein</fullName>
    </submittedName>
</protein>
<dbReference type="EMBL" id="CP003333">
    <property type="protein sequence ID" value="AFL69676.1"/>
    <property type="molecule type" value="Genomic_DNA"/>
</dbReference>
<name>I3Y0F2_SULBS</name>
<dbReference type="STRING" id="760154.Sulba_2409"/>
<gene>
    <name evidence="2" type="ordered locus">Sulba_2409</name>
</gene>
<dbReference type="RefSeq" id="WP_014770539.1">
    <property type="nucleotide sequence ID" value="NC_018002.1"/>
</dbReference>
<dbReference type="SUPFAM" id="SSF52833">
    <property type="entry name" value="Thioredoxin-like"/>
    <property type="match status" value="1"/>
</dbReference>
<dbReference type="InterPro" id="IPR013766">
    <property type="entry name" value="Thioredoxin_domain"/>
</dbReference>
<feature type="domain" description="Thioredoxin" evidence="1">
    <location>
        <begin position="29"/>
        <end position="135"/>
    </location>
</feature>
<evidence type="ECO:0000313" key="3">
    <source>
        <dbReference type="Proteomes" id="UP000006176"/>
    </source>
</evidence>
<dbReference type="Proteomes" id="UP000006176">
    <property type="component" value="Chromosome"/>
</dbReference>